<keyword evidence="17" id="KW-1185">Reference proteome</keyword>
<dbReference type="GO" id="GO:0006082">
    <property type="term" value="P:organic acid metabolic process"/>
    <property type="evidence" value="ECO:0000318"/>
    <property type="project" value="GO_Central"/>
</dbReference>
<dbReference type="InterPro" id="IPR050182">
    <property type="entry name" value="Cytochrome_P450_fam2"/>
</dbReference>
<dbReference type="GO" id="GO:0008395">
    <property type="term" value="F:steroid hydroxylase activity"/>
    <property type="evidence" value="ECO:0000318"/>
    <property type="project" value="GO_Central"/>
</dbReference>
<dbReference type="Proteomes" id="UP000015101">
    <property type="component" value="Unassembled WGS sequence"/>
</dbReference>
<keyword evidence="8" id="KW-0492">Microsome</keyword>
<evidence type="ECO:0000256" key="2">
    <source>
        <dbReference type="ARBA" id="ARBA00004174"/>
    </source>
</evidence>
<dbReference type="GeneID" id="20197671"/>
<gene>
    <name evidence="16" type="primary">20197671</name>
    <name evidence="15" type="ORF">HELRODRAFT_157153</name>
</gene>
<proteinExistence type="inferred from homology"/>
<evidence type="ECO:0000256" key="5">
    <source>
        <dbReference type="ARBA" id="ARBA00022617"/>
    </source>
</evidence>
<reference evidence="15 17" key="2">
    <citation type="journal article" date="2013" name="Nature">
        <title>Insights into bilaterian evolution from three spiralian genomes.</title>
        <authorList>
            <person name="Simakov O."/>
            <person name="Marletaz F."/>
            <person name="Cho S.J."/>
            <person name="Edsinger-Gonzales E."/>
            <person name="Havlak P."/>
            <person name="Hellsten U."/>
            <person name="Kuo D.H."/>
            <person name="Larsson T."/>
            <person name="Lv J."/>
            <person name="Arendt D."/>
            <person name="Savage R."/>
            <person name="Osoegawa K."/>
            <person name="de Jong P."/>
            <person name="Grimwood J."/>
            <person name="Chapman J.A."/>
            <person name="Shapiro H."/>
            <person name="Aerts A."/>
            <person name="Otillar R.P."/>
            <person name="Terry A.Y."/>
            <person name="Boore J.L."/>
            <person name="Grigoriev I.V."/>
            <person name="Lindberg D.R."/>
            <person name="Seaver E.C."/>
            <person name="Weisblat D.A."/>
            <person name="Putnam N.H."/>
            <person name="Rokhsar D.S."/>
        </authorList>
    </citation>
    <scope>NUCLEOTIDE SEQUENCE</scope>
</reference>
<dbReference type="InParanoid" id="T1EM71"/>
<dbReference type="PRINTS" id="PR00463">
    <property type="entry name" value="EP450I"/>
</dbReference>
<dbReference type="PANTHER" id="PTHR24300:SF403">
    <property type="entry name" value="CYTOCHROME P450 306A1"/>
    <property type="match status" value="1"/>
</dbReference>
<dbReference type="HOGENOM" id="CLU_001570_22_0_1"/>
<evidence type="ECO:0000313" key="15">
    <source>
        <dbReference type="EMBL" id="ESO03123.1"/>
    </source>
</evidence>
<comment type="similarity">
    <text evidence="4 14">Belongs to the cytochrome P450 family.</text>
</comment>
<dbReference type="eggNOG" id="KOG0156">
    <property type="taxonomic scope" value="Eukaryota"/>
</dbReference>
<evidence type="ECO:0000256" key="7">
    <source>
        <dbReference type="ARBA" id="ARBA00022824"/>
    </source>
</evidence>
<dbReference type="GO" id="GO:0005737">
    <property type="term" value="C:cytoplasm"/>
    <property type="evidence" value="ECO:0000318"/>
    <property type="project" value="GO_Central"/>
</dbReference>
<evidence type="ECO:0000256" key="6">
    <source>
        <dbReference type="ARBA" id="ARBA00022723"/>
    </source>
</evidence>
<keyword evidence="7" id="KW-0256">Endoplasmic reticulum</keyword>
<comment type="subcellular location">
    <subcellularLocation>
        <location evidence="3">Endoplasmic reticulum membrane</location>
        <topology evidence="3">Peripheral membrane protein</topology>
    </subcellularLocation>
    <subcellularLocation>
        <location evidence="2">Microsome membrane</location>
        <topology evidence="2">Peripheral membrane protein</topology>
    </subcellularLocation>
</comment>
<dbReference type="RefSeq" id="XP_009018816.1">
    <property type="nucleotide sequence ID" value="XM_009020568.1"/>
</dbReference>
<dbReference type="GO" id="GO:0006805">
    <property type="term" value="P:xenobiotic metabolic process"/>
    <property type="evidence" value="ECO:0000318"/>
    <property type="project" value="GO_Central"/>
</dbReference>
<dbReference type="Gene3D" id="1.10.630.10">
    <property type="entry name" value="Cytochrome P450"/>
    <property type="match status" value="1"/>
</dbReference>
<keyword evidence="5 13" id="KW-0349">Heme</keyword>
<evidence type="ECO:0000256" key="3">
    <source>
        <dbReference type="ARBA" id="ARBA00004406"/>
    </source>
</evidence>
<name>T1EM71_HELRO</name>
<evidence type="ECO:0000256" key="11">
    <source>
        <dbReference type="ARBA" id="ARBA00023033"/>
    </source>
</evidence>
<keyword evidence="11 14" id="KW-0503">Monooxygenase</keyword>
<evidence type="ECO:0000256" key="13">
    <source>
        <dbReference type="PIRSR" id="PIRSR602401-1"/>
    </source>
</evidence>
<dbReference type="GO" id="GO:0008202">
    <property type="term" value="P:steroid metabolic process"/>
    <property type="evidence" value="ECO:0000318"/>
    <property type="project" value="GO_Central"/>
</dbReference>
<dbReference type="EnsemblMetazoa" id="HelroT157153">
    <property type="protein sequence ID" value="HelroP157153"/>
    <property type="gene ID" value="HelroG157153"/>
</dbReference>
<evidence type="ECO:0000313" key="16">
    <source>
        <dbReference type="EnsemblMetazoa" id="HelroP157153"/>
    </source>
</evidence>
<keyword evidence="9 14" id="KW-0560">Oxidoreductase</keyword>
<evidence type="ECO:0000256" key="9">
    <source>
        <dbReference type="ARBA" id="ARBA00023002"/>
    </source>
</evidence>
<evidence type="ECO:0000313" key="17">
    <source>
        <dbReference type="Proteomes" id="UP000015101"/>
    </source>
</evidence>
<dbReference type="EMBL" id="KB096676">
    <property type="protein sequence ID" value="ESO03123.1"/>
    <property type="molecule type" value="Genomic_DNA"/>
</dbReference>
<dbReference type="PANTHER" id="PTHR24300">
    <property type="entry name" value="CYTOCHROME P450 508A4-RELATED"/>
    <property type="match status" value="1"/>
</dbReference>
<dbReference type="FunFam" id="1.10.630.10:FF:000238">
    <property type="entry name" value="Cytochrome P450 2A6"/>
    <property type="match status" value="1"/>
</dbReference>
<sequence length="380" mass="43614">MWKLSGIAEHPYNDHFKLHHRICLNILKHFGFGQGVMEARIKAEVEDLLGRVDDKKDEAFDPSFEITAAVSNVISSIIFGRSWSKDDPNFHEGLDIIHSFLSDDTNSIMIDFFPVVRYLPYYNQCIKNYKNLRKRWDSYIGNVIDDALKSDVENFCNLYLKEANISKIDIMEEDQLKNTIRDLFLAGTETTATTLLWFIIIMANNQGVQKRVQNELDRVVGSNRLPCLEDKPNLPITEAFILEAMRFKTLVPMALVHLTTKETIIDGVLIPSGVMVMPNIYSAHMNSEDWVDPEIFKIERFLNDDQTQVVNRDLIIPFSLGKRACLGEILAKQEIFLFTTSILHKYSILPKKCDEKIVVEEIIGITVSPSPFEARLVKRN</sequence>
<dbReference type="FunCoup" id="T1EM71">
    <property type="interactions" value="122"/>
</dbReference>
<evidence type="ECO:0000256" key="1">
    <source>
        <dbReference type="ARBA" id="ARBA00001971"/>
    </source>
</evidence>
<reference evidence="16" key="3">
    <citation type="submission" date="2015-06" db="UniProtKB">
        <authorList>
            <consortium name="EnsemblMetazoa"/>
        </authorList>
    </citation>
    <scope>IDENTIFICATION</scope>
</reference>
<keyword evidence="12" id="KW-0472">Membrane</keyword>
<evidence type="ECO:0000256" key="8">
    <source>
        <dbReference type="ARBA" id="ARBA00022848"/>
    </source>
</evidence>
<dbReference type="KEGG" id="hro:HELRODRAFT_157153"/>
<organism evidence="16 17">
    <name type="scientific">Helobdella robusta</name>
    <name type="common">Californian leech</name>
    <dbReference type="NCBI Taxonomy" id="6412"/>
    <lineage>
        <taxon>Eukaryota</taxon>
        <taxon>Metazoa</taxon>
        <taxon>Spiralia</taxon>
        <taxon>Lophotrochozoa</taxon>
        <taxon>Annelida</taxon>
        <taxon>Clitellata</taxon>
        <taxon>Hirudinea</taxon>
        <taxon>Rhynchobdellida</taxon>
        <taxon>Glossiphoniidae</taxon>
        <taxon>Helobdella</taxon>
    </lineage>
</organism>
<dbReference type="SUPFAM" id="SSF48264">
    <property type="entry name" value="Cytochrome P450"/>
    <property type="match status" value="1"/>
</dbReference>
<dbReference type="InterPro" id="IPR036396">
    <property type="entry name" value="Cyt_P450_sf"/>
</dbReference>
<dbReference type="OrthoDB" id="2789670at2759"/>
<dbReference type="InterPro" id="IPR002401">
    <property type="entry name" value="Cyt_P450_E_grp-I"/>
</dbReference>
<dbReference type="GO" id="GO:0005789">
    <property type="term" value="C:endoplasmic reticulum membrane"/>
    <property type="evidence" value="ECO:0007669"/>
    <property type="project" value="UniProtKB-SubCell"/>
</dbReference>
<dbReference type="GO" id="GO:0020037">
    <property type="term" value="F:heme binding"/>
    <property type="evidence" value="ECO:0000318"/>
    <property type="project" value="GO_Central"/>
</dbReference>
<evidence type="ECO:0000256" key="10">
    <source>
        <dbReference type="ARBA" id="ARBA00023004"/>
    </source>
</evidence>
<dbReference type="PRINTS" id="PR00385">
    <property type="entry name" value="P450"/>
</dbReference>
<dbReference type="GO" id="GO:0016712">
    <property type="term" value="F:oxidoreductase activity, acting on paired donors, with incorporation or reduction of molecular oxygen, reduced flavin or flavoprotein as one donor, and incorporation of one atom of oxygen"/>
    <property type="evidence" value="ECO:0000318"/>
    <property type="project" value="GO_Central"/>
</dbReference>
<dbReference type="GO" id="GO:0005506">
    <property type="term" value="F:iron ion binding"/>
    <property type="evidence" value="ECO:0007669"/>
    <property type="project" value="InterPro"/>
</dbReference>
<dbReference type="EMBL" id="AMQM01004785">
    <property type="status" value="NOT_ANNOTATED_CDS"/>
    <property type="molecule type" value="Genomic_DNA"/>
</dbReference>
<dbReference type="STRING" id="6412.T1EM71"/>
<dbReference type="OMA" id="MITEIFI"/>
<protein>
    <submittedName>
        <fullName evidence="15 16">Uncharacterized protein</fullName>
    </submittedName>
</protein>
<dbReference type="InterPro" id="IPR017972">
    <property type="entry name" value="Cyt_P450_CS"/>
</dbReference>
<evidence type="ECO:0000256" key="14">
    <source>
        <dbReference type="RuleBase" id="RU000461"/>
    </source>
</evidence>
<accession>T1EM71</accession>
<dbReference type="Pfam" id="PF00067">
    <property type="entry name" value="p450"/>
    <property type="match status" value="1"/>
</dbReference>
<evidence type="ECO:0000256" key="12">
    <source>
        <dbReference type="ARBA" id="ARBA00023136"/>
    </source>
</evidence>
<dbReference type="InterPro" id="IPR001128">
    <property type="entry name" value="Cyt_P450"/>
</dbReference>
<dbReference type="CTD" id="20197671"/>
<keyword evidence="10 13" id="KW-0408">Iron</keyword>
<comment type="cofactor">
    <cofactor evidence="1 13">
        <name>heme</name>
        <dbReference type="ChEBI" id="CHEBI:30413"/>
    </cofactor>
</comment>
<dbReference type="AlphaFoldDB" id="T1EM71"/>
<evidence type="ECO:0000256" key="4">
    <source>
        <dbReference type="ARBA" id="ARBA00010617"/>
    </source>
</evidence>
<keyword evidence="6 13" id="KW-0479">Metal-binding</keyword>
<reference evidence="17" key="1">
    <citation type="submission" date="2012-12" db="EMBL/GenBank/DDBJ databases">
        <authorList>
            <person name="Hellsten U."/>
            <person name="Grimwood J."/>
            <person name="Chapman J.A."/>
            <person name="Shapiro H."/>
            <person name="Aerts A."/>
            <person name="Otillar R.P."/>
            <person name="Terry A.Y."/>
            <person name="Boore J.L."/>
            <person name="Simakov O."/>
            <person name="Marletaz F."/>
            <person name="Cho S.-J."/>
            <person name="Edsinger-Gonzales E."/>
            <person name="Havlak P."/>
            <person name="Kuo D.-H."/>
            <person name="Larsson T."/>
            <person name="Lv J."/>
            <person name="Arendt D."/>
            <person name="Savage R."/>
            <person name="Osoegawa K."/>
            <person name="de Jong P."/>
            <person name="Lindberg D.R."/>
            <person name="Seaver E.C."/>
            <person name="Weisblat D.A."/>
            <person name="Putnam N.H."/>
            <person name="Grigoriev I.V."/>
            <person name="Rokhsar D.S."/>
        </authorList>
    </citation>
    <scope>NUCLEOTIDE SEQUENCE</scope>
</reference>
<dbReference type="PROSITE" id="PS00086">
    <property type="entry name" value="CYTOCHROME_P450"/>
    <property type="match status" value="1"/>
</dbReference>
<feature type="binding site" description="axial binding residue" evidence="13">
    <location>
        <position position="325"/>
    </location>
    <ligand>
        <name>heme</name>
        <dbReference type="ChEBI" id="CHEBI:30413"/>
    </ligand>
    <ligandPart>
        <name>Fe</name>
        <dbReference type="ChEBI" id="CHEBI:18248"/>
    </ligandPart>
</feature>